<dbReference type="InterPro" id="IPR002220">
    <property type="entry name" value="DapA-like"/>
</dbReference>
<dbReference type="PANTHER" id="PTHR12128">
    <property type="entry name" value="DIHYDRODIPICOLINATE SYNTHASE"/>
    <property type="match status" value="1"/>
</dbReference>
<comment type="function">
    <text evidence="1 12">Catalyzes the condensation of (S)-aspartate-beta-semialdehyde [(S)-ASA] and pyruvate to 4-hydroxy-tetrahydrodipicolinate (HTPA).</text>
</comment>
<dbReference type="PRINTS" id="PR00146">
    <property type="entry name" value="DHPICSNTHASE"/>
</dbReference>
<dbReference type="eggNOG" id="COG0329">
    <property type="taxonomic scope" value="Bacteria"/>
</dbReference>
<dbReference type="InterPro" id="IPR005263">
    <property type="entry name" value="DapA"/>
</dbReference>
<keyword evidence="8 12" id="KW-0457">Lysine biosynthesis</keyword>
<dbReference type="InterPro" id="IPR020625">
    <property type="entry name" value="Schiff_base-form_aldolases_AS"/>
</dbReference>
<protein>
    <recommendedName>
        <fullName evidence="4 12">4-hydroxy-tetrahydrodipicolinate synthase</fullName>
        <shortName evidence="12">HTPA synthase</shortName>
        <ecNumber evidence="4 12">4.3.3.7</ecNumber>
    </recommendedName>
</protein>
<comment type="catalytic activity">
    <reaction evidence="11 12">
        <text>L-aspartate 4-semialdehyde + pyruvate = (2S,4S)-4-hydroxy-2,3,4,5-tetrahydrodipicolinate + H2O + H(+)</text>
        <dbReference type="Rhea" id="RHEA:34171"/>
        <dbReference type="ChEBI" id="CHEBI:15361"/>
        <dbReference type="ChEBI" id="CHEBI:15377"/>
        <dbReference type="ChEBI" id="CHEBI:15378"/>
        <dbReference type="ChEBI" id="CHEBI:67139"/>
        <dbReference type="ChEBI" id="CHEBI:537519"/>
        <dbReference type="EC" id="4.3.3.7"/>
    </reaction>
</comment>
<organism evidence="16 17">
    <name type="scientific">Simkania negevensis (strain ATCC VR-1471 / DSM 27360 / Z)</name>
    <dbReference type="NCBI Taxonomy" id="331113"/>
    <lineage>
        <taxon>Bacteria</taxon>
        <taxon>Pseudomonadati</taxon>
        <taxon>Chlamydiota</taxon>
        <taxon>Chlamydiia</taxon>
        <taxon>Parachlamydiales</taxon>
        <taxon>Simkaniaceae</taxon>
        <taxon>Simkania</taxon>
    </lineage>
</organism>
<dbReference type="HAMAP" id="MF_00418">
    <property type="entry name" value="DapA"/>
    <property type="match status" value="1"/>
</dbReference>
<dbReference type="HOGENOM" id="CLU_049343_7_1_0"/>
<feature type="active site" description="Schiff-base intermediate with substrate" evidence="12 14">
    <location>
        <position position="161"/>
    </location>
</feature>
<feature type="site" description="Part of a proton relay during catalysis" evidence="12">
    <location>
        <position position="44"/>
    </location>
</feature>
<feature type="active site" description="Proton donor/acceptor" evidence="12 14">
    <location>
        <position position="133"/>
    </location>
</feature>
<dbReference type="UniPathway" id="UPA00034">
    <property type="reaction ID" value="UER00017"/>
</dbReference>
<keyword evidence="7 12" id="KW-0220">Diaminopimelate biosynthesis</keyword>
<dbReference type="GO" id="GO:0005737">
    <property type="term" value="C:cytoplasm"/>
    <property type="evidence" value="ECO:0007669"/>
    <property type="project" value="UniProtKB-SubCell"/>
</dbReference>
<dbReference type="Gene3D" id="3.20.20.70">
    <property type="entry name" value="Aldolase class I"/>
    <property type="match status" value="1"/>
</dbReference>
<evidence type="ECO:0000256" key="7">
    <source>
        <dbReference type="ARBA" id="ARBA00022915"/>
    </source>
</evidence>
<dbReference type="GO" id="GO:0019877">
    <property type="term" value="P:diaminopimelate biosynthetic process"/>
    <property type="evidence" value="ECO:0007669"/>
    <property type="project" value="UniProtKB-UniRule"/>
</dbReference>
<comment type="caution">
    <text evidence="12">Was originally thought to be a dihydrodipicolinate synthase (DHDPS), catalyzing the condensation of (S)-aspartate-beta-semialdehyde [(S)-ASA] and pyruvate to dihydrodipicolinate (DHDP). However, it was shown in E.coli that the product of the enzymatic reaction is not dihydrodipicolinate but in fact (4S)-4-hydroxy-2,3,4,5-tetrahydro-(2S)-dipicolinic acid (HTPA), and that the consecutive dehydration reaction leading to DHDP is not spontaneous but catalyzed by DapB.</text>
</comment>
<evidence type="ECO:0000256" key="2">
    <source>
        <dbReference type="ARBA" id="ARBA00005120"/>
    </source>
</evidence>
<evidence type="ECO:0000256" key="6">
    <source>
        <dbReference type="ARBA" id="ARBA00022605"/>
    </source>
</evidence>
<evidence type="ECO:0000256" key="4">
    <source>
        <dbReference type="ARBA" id="ARBA00012086"/>
    </source>
</evidence>
<comment type="similarity">
    <text evidence="3 12 13">Belongs to the DapA family.</text>
</comment>
<accession>F8L810</accession>
<comment type="subunit">
    <text evidence="12">Homotetramer; dimer of dimers.</text>
</comment>
<feature type="binding site" evidence="12 15">
    <location>
        <position position="203"/>
    </location>
    <ligand>
        <name>pyruvate</name>
        <dbReference type="ChEBI" id="CHEBI:15361"/>
    </ligand>
</feature>
<comment type="pathway">
    <text evidence="2 12">Amino-acid biosynthesis; L-lysine biosynthesis via DAP pathway; (S)-tetrahydrodipicolinate from L-aspartate: step 3/4.</text>
</comment>
<evidence type="ECO:0000256" key="9">
    <source>
        <dbReference type="ARBA" id="ARBA00023239"/>
    </source>
</evidence>
<dbReference type="InterPro" id="IPR013785">
    <property type="entry name" value="Aldolase_TIM"/>
</dbReference>
<dbReference type="PANTHER" id="PTHR12128:SF66">
    <property type="entry name" value="4-HYDROXY-2-OXOGLUTARATE ALDOLASE, MITOCHONDRIAL"/>
    <property type="match status" value="1"/>
</dbReference>
<keyword evidence="10 12" id="KW-0704">Schiff base</keyword>
<sequence length="295" mass="32210">MRLEGVITSLITPFKNQTLDVEGLKENINFQLENGVSGILVGGTTGEAPTLDMDEYEMLIRTAAGMIQRKVPLLVSIGESATKRSLIKMEMATALGADALLVATPAYNKPSQEGLYQHFKAIAGSSKIPLILYNNPSRTGVSIELATLLRLVQINNIIGIKESSGSIQIAQEMLYYIPTDFIFLSGEDNLTLPLIALGARGVVSVLSNLKPQEMVSFVETALKGDFARAREQQHVLYPFFQACFCETNPVPIKTMMALLGKAAGHCRLPLAPLKNENIERLQTLLKLSQTKTHHG</sequence>
<dbReference type="STRING" id="331113.SNE_A10350"/>
<feature type="site" description="Part of a proton relay during catalysis" evidence="12">
    <location>
        <position position="107"/>
    </location>
</feature>
<keyword evidence="9 12" id="KW-0456">Lyase</keyword>
<dbReference type="PROSITE" id="PS00666">
    <property type="entry name" value="DHDPS_2"/>
    <property type="match status" value="1"/>
</dbReference>
<evidence type="ECO:0000313" key="16">
    <source>
        <dbReference type="EMBL" id="CCB88912.1"/>
    </source>
</evidence>
<evidence type="ECO:0000313" key="17">
    <source>
        <dbReference type="Proteomes" id="UP000000496"/>
    </source>
</evidence>
<keyword evidence="6 12" id="KW-0028">Amino-acid biosynthesis</keyword>
<evidence type="ECO:0000256" key="12">
    <source>
        <dbReference type="HAMAP-Rule" id="MF_00418"/>
    </source>
</evidence>
<dbReference type="RefSeq" id="WP_013943379.1">
    <property type="nucleotide sequence ID" value="NC_015713.1"/>
</dbReference>
<reference key="1">
    <citation type="journal article" date="2011" name="Mol. Biol. Evol.">
        <title>Unity in variety -- the pan-genome of the Chlamydiae.</title>
        <authorList>
            <person name="Collingro A."/>
            <person name="Tischler P."/>
            <person name="Weinmaier T."/>
            <person name="Penz T."/>
            <person name="Heinz E."/>
            <person name="Brunham R.C."/>
            <person name="Read T.D."/>
            <person name="Bavoil P.M."/>
            <person name="Sachse K."/>
            <person name="Kahane S."/>
            <person name="Friedman M.G."/>
            <person name="Rattei T."/>
            <person name="Myers G.S.A."/>
            <person name="Horn M."/>
        </authorList>
    </citation>
    <scope>NUCLEOTIDE SEQUENCE</scope>
    <source>
        <strain>Z</strain>
    </source>
</reference>
<dbReference type="CDD" id="cd00950">
    <property type="entry name" value="DHDPS"/>
    <property type="match status" value="1"/>
</dbReference>
<dbReference type="Proteomes" id="UP000000496">
    <property type="component" value="Chromosome gsn.131"/>
</dbReference>
<comment type="subcellular location">
    <subcellularLocation>
        <location evidence="12">Cytoplasm</location>
    </subcellularLocation>
</comment>
<dbReference type="KEGG" id="sng:SNE_A10350"/>
<evidence type="ECO:0000256" key="11">
    <source>
        <dbReference type="ARBA" id="ARBA00047836"/>
    </source>
</evidence>
<dbReference type="EC" id="4.3.3.7" evidence="4 12"/>
<keyword evidence="17" id="KW-1185">Reference proteome</keyword>
<evidence type="ECO:0000256" key="15">
    <source>
        <dbReference type="PIRSR" id="PIRSR001365-2"/>
    </source>
</evidence>
<keyword evidence="5 12" id="KW-0963">Cytoplasm</keyword>
<evidence type="ECO:0000256" key="10">
    <source>
        <dbReference type="ARBA" id="ARBA00023270"/>
    </source>
</evidence>
<dbReference type="AlphaFoldDB" id="F8L810"/>
<evidence type="ECO:0000256" key="14">
    <source>
        <dbReference type="PIRSR" id="PIRSR001365-1"/>
    </source>
</evidence>
<dbReference type="PIRSF" id="PIRSF001365">
    <property type="entry name" value="DHDPS"/>
    <property type="match status" value="1"/>
</dbReference>
<evidence type="ECO:0000256" key="13">
    <source>
        <dbReference type="PIRNR" id="PIRNR001365"/>
    </source>
</evidence>
<dbReference type="GO" id="GO:0008840">
    <property type="term" value="F:4-hydroxy-tetrahydrodipicolinate synthase activity"/>
    <property type="evidence" value="ECO:0007669"/>
    <property type="project" value="UniProtKB-UniRule"/>
</dbReference>
<dbReference type="PROSITE" id="PS00665">
    <property type="entry name" value="DHDPS_1"/>
    <property type="match status" value="1"/>
</dbReference>
<dbReference type="Pfam" id="PF00701">
    <property type="entry name" value="DHDPS"/>
    <property type="match status" value="1"/>
</dbReference>
<dbReference type="EMBL" id="FR872582">
    <property type="protein sequence ID" value="CCB88912.1"/>
    <property type="molecule type" value="Genomic_DNA"/>
</dbReference>
<reference evidence="16 17" key="2">
    <citation type="journal article" date="2011" name="Mol. Biol. Evol.">
        <title>Unity in variety--the pan-genome of the Chlamydiae.</title>
        <authorList>
            <person name="Collingro A."/>
            <person name="Tischler P."/>
            <person name="Weinmaier T."/>
            <person name="Penz T."/>
            <person name="Heinz E."/>
            <person name="Brunham R.C."/>
            <person name="Read T.D."/>
            <person name="Bavoil P.M."/>
            <person name="Sachse K."/>
            <person name="Kahane S."/>
            <person name="Friedman M.G."/>
            <person name="Rattei T."/>
            <person name="Myers G.S."/>
            <person name="Horn M."/>
        </authorList>
    </citation>
    <scope>NUCLEOTIDE SEQUENCE [LARGE SCALE GENOMIC DNA]</scope>
    <source>
        <strain evidence="17">ATCC VR-1471 / Z</strain>
    </source>
</reference>
<name>F8L810_SIMNZ</name>
<proteinExistence type="inferred from homology"/>
<evidence type="ECO:0000256" key="8">
    <source>
        <dbReference type="ARBA" id="ARBA00023154"/>
    </source>
</evidence>
<evidence type="ECO:0000256" key="1">
    <source>
        <dbReference type="ARBA" id="ARBA00003294"/>
    </source>
</evidence>
<dbReference type="OrthoDB" id="9782828at2"/>
<gene>
    <name evidence="16" type="primary">dapA-A</name>
    <name evidence="12" type="synonym">dapA</name>
    <name evidence="16" type="ordered locus">SNE_A10350</name>
</gene>
<dbReference type="SUPFAM" id="SSF51569">
    <property type="entry name" value="Aldolase"/>
    <property type="match status" value="1"/>
</dbReference>
<dbReference type="InterPro" id="IPR020624">
    <property type="entry name" value="Schiff_base-form_aldolases_CS"/>
</dbReference>
<evidence type="ECO:0000256" key="5">
    <source>
        <dbReference type="ARBA" id="ARBA00022490"/>
    </source>
</evidence>
<feature type="binding site" evidence="12 15">
    <location>
        <position position="45"/>
    </location>
    <ligand>
        <name>pyruvate</name>
        <dbReference type="ChEBI" id="CHEBI:15361"/>
    </ligand>
</feature>
<dbReference type="SMART" id="SM01130">
    <property type="entry name" value="DHDPS"/>
    <property type="match status" value="1"/>
</dbReference>
<evidence type="ECO:0000256" key="3">
    <source>
        <dbReference type="ARBA" id="ARBA00007592"/>
    </source>
</evidence>
<dbReference type="GO" id="GO:0009089">
    <property type="term" value="P:lysine biosynthetic process via diaminopimelate"/>
    <property type="evidence" value="ECO:0007669"/>
    <property type="project" value="UniProtKB-UniRule"/>
</dbReference>
<dbReference type="NCBIfam" id="TIGR00674">
    <property type="entry name" value="dapA"/>
    <property type="match status" value="1"/>
</dbReference>